<reference evidence="6" key="1">
    <citation type="submission" date="2016-09" db="EMBL/GenBank/DDBJ databases">
        <authorList>
            <person name="Gulvik C.A."/>
        </authorList>
    </citation>
    <scope>NUCLEOTIDE SEQUENCE [LARGE SCALE GENOMIC DNA]</scope>
    <source>
        <strain evidence="6">LMG 8895</strain>
    </source>
</reference>
<name>A0A1E5GW40_9ENTE</name>
<dbReference type="PROSITE" id="PS51118">
    <property type="entry name" value="HTH_HXLR"/>
    <property type="match status" value="1"/>
</dbReference>
<evidence type="ECO:0000259" key="4">
    <source>
        <dbReference type="PROSITE" id="PS51118"/>
    </source>
</evidence>
<protein>
    <recommendedName>
        <fullName evidence="4">HTH hxlR-type domain-containing protein</fullName>
    </recommendedName>
</protein>
<sequence length="110" mass="12771">MREQTSACGVTKSLSIIGKKWRIEILWQLSYHSVLRYNALKRELDGITNTTLNRALEDLQKYKLISRKEFEVIPPHVEYSLTKEGKKLIPALEIINNWGHEMMEKGIGTE</sequence>
<evidence type="ECO:0000313" key="6">
    <source>
        <dbReference type="Proteomes" id="UP000095094"/>
    </source>
</evidence>
<dbReference type="RefSeq" id="WP_069663307.1">
    <property type="nucleotide sequence ID" value="NZ_JBHUJJ010000001.1"/>
</dbReference>
<organism evidence="5 6">
    <name type="scientific">Enterococcus termitis</name>
    <dbReference type="NCBI Taxonomy" id="332950"/>
    <lineage>
        <taxon>Bacteria</taxon>
        <taxon>Bacillati</taxon>
        <taxon>Bacillota</taxon>
        <taxon>Bacilli</taxon>
        <taxon>Lactobacillales</taxon>
        <taxon>Enterococcaceae</taxon>
        <taxon>Enterococcus</taxon>
    </lineage>
</organism>
<dbReference type="Proteomes" id="UP000095094">
    <property type="component" value="Unassembled WGS sequence"/>
</dbReference>
<dbReference type="EMBL" id="MIJY01000012">
    <property type="protein sequence ID" value="OEG16913.1"/>
    <property type="molecule type" value="Genomic_DNA"/>
</dbReference>
<dbReference type="InterPro" id="IPR002577">
    <property type="entry name" value="HTH_HxlR"/>
</dbReference>
<dbReference type="Pfam" id="PF01638">
    <property type="entry name" value="HxlR"/>
    <property type="match status" value="1"/>
</dbReference>
<dbReference type="InterPro" id="IPR036388">
    <property type="entry name" value="WH-like_DNA-bd_sf"/>
</dbReference>
<keyword evidence="1" id="KW-0805">Transcription regulation</keyword>
<dbReference type="Gene3D" id="1.10.10.10">
    <property type="entry name" value="Winged helix-like DNA-binding domain superfamily/Winged helix DNA-binding domain"/>
    <property type="match status" value="1"/>
</dbReference>
<dbReference type="AlphaFoldDB" id="A0A1E5GW40"/>
<evidence type="ECO:0000313" key="5">
    <source>
        <dbReference type="EMBL" id="OEG16913.1"/>
    </source>
</evidence>
<dbReference type="InterPro" id="IPR036390">
    <property type="entry name" value="WH_DNA-bd_sf"/>
</dbReference>
<dbReference type="OrthoDB" id="9791143at2"/>
<gene>
    <name evidence="5" type="ORF">BCR25_04765</name>
</gene>
<evidence type="ECO:0000256" key="3">
    <source>
        <dbReference type="ARBA" id="ARBA00023163"/>
    </source>
</evidence>
<feature type="domain" description="HTH hxlR-type" evidence="4">
    <location>
        <begin position="8"/>
        <end position="107"/>
    </location>
</feature>
<dbReference type="SUPFAM" id="SSF46785">
    <property type="entry name" value="Winged helix' DNA-binding domain"/>
    <property type="match status" value="1"/>
</dbReference>
<evidence type="ECO:0000256" key="1">
    <source>
        <dbReference type="ARBA" id="ARBA00023015"/>
    </source>
</evidence>
<keyword evidence="6" id="KW-1185">Reference proteome</keyword>
<dbReference type="GO" id="GO:0003677">
    <property type="term" value="F:DNA binding"/>
    <property type="evidence" value="ECO:0007669"/>
    <property type="project" value="UniProtKB-KW"/>
</dbReference>
<proteinExistence type="predicted"/>
<keyword evidence="3" id="KW-0804">Transcription</keyword>
<comment type="caution">
    <text evidence="5">The sequence shown here is derived from an EMBL/GenBank/DDBJ whole genome shotgun (WGS) entry which is preliminary data.</text>
</comment>
<keyword evidence="2" id="KW-0238">DNA-binding</keyword>
<dbReference type="PANTHER" id="PTHR33204">
    <property type="entry name" value="TRANSCRIPTIONAL REGULATOR, MARR FAMILY"/>
    <property type="match status" value="1"/>
</dbReference>
<evidence type="ECO:0000256" key="2">
    <source>
        <dbReference type="ARBA" id="ARBA00023125"/>
    </source>
</evidence>
<accession>A0A1E5GW40</accession>